<dbReference type="Proteomes" id="UP000244855">
    <property type="component" value="Unassembled WGS sequence"/>
</dbReference>
<feature type="region of interest" description="Disordered" evidence="1">
    <location>
        <begin position="1"/>
        <end position="20"/>
    </location>
</feature>
<organism evidence="2 3">
    <name type="scientific">Periconia macrospinosa</name>
    <dbReference type="NCBI Taxonomy" id="97972"/>
    <lineage>
        <taxon>Eukaryota</taxon>
        <taxon>Fungi</taxon>
        <taxon>Dikarya</taxon>
        <taxon>Ascomycota</taxon>
        <taxon>Pezizomycotina</taxon>
        <taxon>Dothideomycetes</taxon>
        <taxon>Pleosporomycetidae</taxon>
        <taxon>Pleosporales</taxon>
        <taxon>Massarineae</taxon>
        <taxon>Periconiaceae</taxon>
        <taxon>Periconia</taxon>
    </lineage>
</organism>
<dbReference type="EMBL" id="KZ805358">
    <property type="protein sequence ID" value="PVI01399.1"/>
    <property type="molecule type" value="Genomic_DNA"/>
</dbReference>
<dbReference type="InterPro" id="IPR026749">
    <property type="entry name" value="Tmem135"/>
</dbReference>
<protein>
    <recommendedName>
        <fullName evidence="4">Transmembrane protein 135 N-terminal domain-containing protein</fullName>
    </recommendedName>
</protein>
<gene>
    <name evidence="2" type="ORF">DM02DRAFT_613684</name>
</gene>
<dbReference type="PANTHER" id="PTHR12459">
    <property type="entry name" value="TRANSMEMBRANE PROTEIN 135-RELATED"/>
    <property type="match status" value="1"/>
</dbReference>
<dbReference type="PANTHER" id="PTHR12459:SF19">
    <property type="entry name" value="TRANSMEMBRANE PROTEIN 135 N-TERMINAL DOMAIN-CONTAINING PROTEIN"/>
    <property type="match status" value="1"/>
</dbReference>
<reference evidence="2 3" key="1">
    <citation type="journal article" date="2018" name="Sci. Rep.">
        <title>Comparative genomics provides insights into the lifestyle and reveals functional heterogeneity of dark septate endophytic fungi.</title>
        <authorList>
            <person name="Knapp D.G."/>
            <person name="Nemeth J.B."/>
            <person name="Barry K."/>
            <person name="Hainaut M."/>
            <person name="Henrissat B."/>
            <person name="Johnson J."/>
            <person name="Kuo A."/>
            <person name="Lim J.H.P."/>
            <person name="Lipzen A."/>
            <person name="Nolan M."/>
            <person name="Ohm R.A."/>
            <person name="Tamas L."/>
            <person name="Grigoriev I.V."/>
            <person name="Spatafora J.W."/>
            <person name="Nagy L.G."/>
            <person name="Kovacs G.M."/>
        </authorList>
    </citation>
    <scope>NUCLEOTIDE SEQUENCE [LARGE SCALE GENOMIC DNA]</scope>
    <source>
        <strain evidence="2 3">DSE2036</strain>
    </source>
</reference>
<accession>A0A2V1DTK8</accession>
<evidence type="ECO:0000313" key="2">
    <source>
        <dbReference type="EMBL" id="PVI01399.1"/>
    </source>
</evidence>
<dbReference type="AlphaFoldDB" id="A0A2V1DTK8"/>
<name>A0A2V1DTK8_9PLEO</name>
<proteinExistence type="predicted"/>
<feature type="compositionally biased region" description="Low complexity" evidence="1">
    <location>
        <begin position="1"/>
        <end position="17"/>
    </location>
</feature>
<evidence type="ECO:0008006" key="4">
    <source>
        <dbReference type="Google" id="ProtNLM"/>
    </source>
</evidence>
<sequence>MSSSSASVSSSSGNGSNPERIVDPILRNALRYTISPREYQLLHSYLLSRAPSAVKKRTPAPRRYDAIVSKGKGTGGGKGGDDYNAAAIRASLRLAVVTMSGLKAWELVSTKFLSRRTVQKTQNKLPIWKSPNVRLTCSLSFILLFHRLLRRFFTRLRESLLTPEAKGFRRRNPRVAKSLTSRLAPAIGSSLAGFFLAVYPGDQLRITIAIYVFTRALEFSYNYLEELGYFRNRPSWFGSWMLMPLSCGQLLHAFVFDRDCFPTAYGRFILSNSPEYIQKRPESYPKNLQWPGTFDIVDSLAQISKARWLPFTSPILFPNSETLPRSLTAIAPITSPAHPAIKNLSCALLHPNDPSCMRTYLSYWIQAFPKVARFFTLFLTLLSIPRYKTFLASPLAATNNLAKSILRMSLFICGSIGTSWGSICLFQHTFPRSFLPTQRWFLGGFLGGMWAFVQRKHGRGNALYSARMSLDSLWKVGVKRGWWKGVKNGDVLLFVASLAAVNALYEISPKSVNSGVARKGLGVMRGEGWVDRAKLMPGEEKKKNPKGRDE</sequence>
<keyword evidence="3" id="KW-1185">Reference proteome</keyword>
<evidence type="ECO:0000313" key="3">
    <source>
        <dbReference type="Proteomes" id="UP000244855"/>
    </source>
</evidence>
<dbReference type="OrthoDB" id="291792at2759"/>
<evidence type="ECO:0000256" key="1">
    <source>
        <dbReference type="SAM" id="MobiDB-lite"/>
    </source>
</evidence>